<dbReference type="Pfam" id="PF13568">
    <property type="entry name" value="OMP_b-brl_2"/>
    <property type="match status" value="1"/>
</dbReference>
<organism evidence="2">
    <name type="scientific">Marivirga arenosa</name>
    <dbReference type="NCBI Taxonomy" id="3059076"/>
    <lineage>
        <taxon>Bacteria</taxon>
        <taxon>Pseudomonadati</taxon>
        <taxon>Bacteroidota</taxon>
        <taxon>Cytophagia</taxon>
        <taxon>Cytophagales</taxon>
        <taxon>Marivirgaceae</taxon>
        <taxon>Marivirga</taxon>
    </lineage>
</organism>
<accession>A0AA49JAF6</accession>
<sequence>MKYLFKCTIKLSLVLAFLLAGYGLKAQIGLGVSAGTNINQLNSPGVYMGANIGAFASYDILFLNARAGVSYNQLGGARPNYFDQPPGLNVVTEYVDRQVIFHNIEVPIYVNIYFPGMEEAEIKPRLTVGFAYGFNMSAIERRDLRQTFGNPVTGVDTYAVFSDDKENVRGDYVNHHFDFLGGFGVDFNLEEDRKGYLEVIYRQGLNQMNNVGFGRIGNVGDVYTNSIMLNFGMTIFNL</sequence>
<protein>
    <recommendedName>
        <fullName evidence="1">Outer membrane protein beta-barrel domain-containing protein</fullName>
    </recommendedName>
</protein>
<evidence type="ECO:0000313" key="2">
    <source>
        <dbReference type="EMBL" id="WKK81870.2"/>
    </source>
</evidence>
<dbReference type="KEGG" id="marp:QYS47_06555"/>
<name>A0AA49JAF6_9BACT</name>
<proteinExistence type="predicted"/>
<dbReference type="RefSeq" id="WP_322347985.1">
    <property type="nucleotide sequence ID" value="NZ_CP129968.2"/>
</dbReference>
<reference evidence="2" key="1">
    <citation type="submission" date="2023-08" db="EMBL/GenBank/DDBJ databases">
        <title>Comparative genomics and taxonomic characterization of three novel marine species of genus Marivirga.</title>
        <authorList>
            <person name="Muhammad N."/>
            <person name="Kim S.-G."/>
        </authorList>
    </citation>
    <scope>NUCLEOTIDE SEQUENCE</scope>
    <source>
        <strain evidence="2">BKB1-2</strain>
    </source>
</reference>
<evidence type="ECO:0000259" key="1">
    <source>
        <dbReference type="Pfam" id="PF13568"/>
    </source>
</evidence>
<dbReference type="Proteomes" id="UP001232019">
    <property type="component" value="Chromosome"/>
</dbReference>
<dbReference type="AlphaFoldDB" id="A0AA49JAF6"/>
<dbReference type="EMBL" id="CP129968">
    <property type="protein sequence ID" value="WKK81870.2"/>
    <property type="molecule type" value="Genomic_DNA"/>
</dbReference>
<feature type="domain" description="Outer membrane protein beta-barrel" evidence="1">
    <location>
        <begin position="28"/>
        <end position="208"/>
    </location>
</feature>
<gene>
    <name evidence="2" type="ORF">QYS47_06555</name>
</gene>
<dbReference type="InterPro" id="IPR025665">
    <property type="entry name" value="Beta-barrel_OMP_2"/>
</dbReference>